<dbReference type="PANTHER" id="PTHR10272:SF0">
    <property type="entry name" value="PLATELET-ACTIVATING FACTOR ACETYLHYDROLASE"/>
    <property type="match status" value="1"/>
</dbReference>
<feature type="compositionally biased region" description="Polar residues" evidence="5">
    <location>
        <begin position="311"/>
        <end position="334"/>
    </location>
</feature>
<dbReference type="PANTHER" id="PTHR10272">
    <property type="entry name" value="PLATELET-ACTIVATING FACTOR ACETYLHYDROLASE"/>
    <property type="match status" value="1"/>
</dbReference>
<dbReference type="EMBL" id="ML769386">
    <property type="protein sequence ID" value="KAE9410166.1"/>
    <property type="molecule type" value="Genomic_DNA"/>
</dbReference>
<dbReference type="Proteomes" id="UP000799118">
    <property type="component" value="Unassembled WGS sequence"/>
</dbReference>
<dbReference type="GO" id="GO:0003847">
    <property type="term" value="F:1-alkyl-2-acetylglycerophosphocholine esterase activity"/>
    <property type="evidence" value="ECO:0007669"/>
    <property type="project" value="UniProtKB-EC"/>
</dbReference>
<evidence type="ECO:0000256" key="5">
    <source>
        <dbReference type="SAM" id="MobiDB-lite"/>
    </source>
</evidence>
<accession>A0A6A4IHR9</accession>
<dbReference type="AlphaFoldDB" id="A0A6A4IHR9"/>
<dbReference type="OrthoDB" id="2363873at2759"/>
<evidence type="ECO:0000256" key="1">
    <source>
        <dbReference type="ARBA" id="ARBA00013201"/>
    </source>
</evidence>
<dbReference type="Gene3D" id="3.40.50.1820">
    <property type="entry name" value="alpha/beta hydrolase"/>
    <property type="match status" value="1"/>
</dbReference>
<evidence type="ECO:0000256" key="2">
    <source>
        <dbReference type="ARBA" id="ARBA00022801"/>
    </source>
</evidence>
<name>A0A6A4IHR9_9AGAR</name>
<gene>
    <name evidence="6" type="ORF">BT96DRAFT_1012401</name>
</gene>
<keyword evidence="4" id="KW-0443">Lipid metabolism</keyword>
<dbReference type="EC" id="3.1.1.47" evidence="1"/>
<evidence type="ECO:0000256" key="4">
    <source>
        <dbReference type="ARBA" id="ARBA00023098"/>
    </source>
</evidence>
<keyword evidence="7" id="KW-1185">Reference proteome</keyword>
<keyword evidence="3" id="KW-0442">Lipid degradation</keyword>
<evidence type="ECO:0000313" key="7">
    <source>
        <dbReference type="Proteomes" id="UP000799118"/>
    </source>
</evidence>
<proteinExistence type="predicted"/>
<protein>
    <recommendedName>
        <fullName evidence="1">1-alkyl-2-acetylglycerophosphocholine esterase</fullName>
        <ecNumber evidence="1">3.1.1.47</ecNumber>
    </recommendedName>
</protein>
<dbReference type="GO" id="GO:0016042">
    <property type="term" value="P:lipid catabolic process"/>
    <property type="evidence" value="ECO:0007669"/>
    <property type="project" value="UniProtKB-KW"/>
</dbReference>
<organism evidence="6 7">
    <name type="scientific">Gymnopus androsaceus JB14</name>
    <dbReference type="NCBI Taxonomy" id="1447944"/>
    <lineage>
        <taxon>Eukaryota</taxon>
        <taxon>Fungi</taxon>
        <taxon>Dikarya</taxon>
        <taxon>Basidiomycota</taxon>
        <taxon>Agaricomycotina</taxon>
        <taxon>Agaricomycetes</taxon>
        <taxon>Agaricomycetidae</taxon>
        <taxon>Agaricales</taxon>
        <taxon>Marasmiineae</taxon>
        <taxon>Omphalotaceae</taxon>
        <taxon>Gymnopus</taxon>
    </lineage>
</organism>
<evidence type="ECO:0000256" key="3">
    <source>
        <dbReference type="ARBA" id="ARBA00022963"/>
    </source>
</evidence>
<keyword evidence="2" id="KW-0378">Hydrolase</keyword>
<feature type="region of interest" description="Disordered" evidence="5">
    <location>
        <begin position="301"/>
        <end position="334"/>
    </location>
</feature>
<dbReference type="Pfam" id="PF03403">
    <property type="entry name" value="PAF-AH_p_II"/>
    <property type="match status" value="1"/>
</dbReference>
<sequence>MPFLNDSHLLHSVGAIQCVVPIETPIIAGNGKIRDHNEAGLRLDEVAFTIFYPANVPVKHKKGLRWLTGPLKAEIAGFGQFLGVSRWITWLIIAPIIYLYGQFIKIPVYQDAPILNPAEQGAKWPLVIFSHGLGGNSTAYSQVCTRLAASGRVVVAMEHRDGTGPACIVPYQGHKKQLLYIKEREVRWIEKPEDVMPLRVDQLIIRQHEIYTAYAGMATLASSTEVANVSIRFGNEEKVWTNAPISLNDICLAGHSFGGCTMFAIQSSNPPAHPNAKAYPRLPVRDIIIFDPWLEPLPTPDPTPFSAVPAMQSSADGNAQHTPQDTNNGNASAHSNSTRLLVINSEPFTLWTSHFERLAGLVKGWSSNAKLVTLVKSTHISFSDYRLLPLISDKNSARFDGYHLSTIRFLLG</sequence>
<reference evidence="6" key="1">
    <citation type="journal article" date="2019" name="Environ. Microbiol.">
        <title>Fungal ecological strategies reflected in gene transcription - a case study of two litter decomposers.</title>
        <authorList>
            <person name="Barbi F."/>
            <person name="Kohler A."/>
            <person name="Barry K."/>
            <person name="Baskaran P."/>
            <person name="Daum C."/>
            <person name="Fauchery L."/>
            <person name="Ihrmark K."/>
            <person name="Kuo A."/>
            <person name="LaButti K."/>
            <person name="Lipzen A."/>
            <person name="Morin E."/>
            <person name="Grigoriev I.V."/>
            <person name="Henrissat B."/>
            <person name="Lindahl B."/>
            <person name="Martin F."/>
        </authorList>
    </citation>
    <scope>NUCLEOTIDE SEQUENCE</scope>
    <source>
        <strain evidence="6">JB14</strain>
    </source>
</reference>
<evidence type="ECO:0000313" key="6">
    <source>
        <dbReference type="EMBL" id="KAE9410166.1"/>
    </source>
</evidence>
<dbReference type="SUPFAM" id="SSF53474">
    <property type="entry name" value="alpha/beta-Hydrolases"/>
    <property type="match status" value="1"/>
</dbReference>
<dbReference type="InterPro" id="IPR029058">
    <property type="entry name" value="AB_hydrolase_fold"/>
</dbReference>